<feature type="region of interest" description="Disordered" evidence="1">
    <location>
        <begin position="1"/>
        <end position="26"/>
    </location>
</feature>
<dbReference type="Proteomes" id="UP000292702">
    <property type="component" value="Unassembled WGS sequence"/>
</dbReference>
<keyword evidence="3" id="KW-1185">Reference proteome</keyword>
<accession>A0A4R0RTB2</accession>
<feature type="region of interest" description="Disordered" evidence="1">
    <location>
        <begin position="171"/>
        <end position="195"/>
    </location>
</feature>
<comment type="caution">
    <text evidence="2">The sequence shown here is derived from an EMBL/GenBank/DDBJ whole genome shotgun (WGS) entry which is preliminary data.</text>
</comment>
<reference evidence="2 3" key="1">
    <citation type="submission" date="2018-11" db="EMBL/GenBank/DDBJ databases">
        <title>Genome assembly of Steccherinum ochraceum LE-BIN_3174, the white-rot fungus of the Steccherinaceae family (The Residual Polyporoid clade, Polyporales, Basidiomycota).</title>
        <authorList>
            <person name="Fedorova T.V."/>
            <person name="Glazunova O.A."/>
            <person name="Landesman E.O."/>
            <person name="Moiseenko K.V."/>
            <person name="Psurtseva N.V."/>
            <person name="Savinova O.S."/>
            <person name="Shakhova N.V."/>
            <person name="Tyazhelova T.V."/>
            <person name="Vasina D.V."/>
        </authorList>
    </citation>
    <scope>NUCLEOTIDE SEQUENCE [LARGE SCALE GENOMIC DNA]</scope>
    <source>
        <strain evidence="2 3">LE-BIN_3174</strain>
    </source>
</reference>
<evidence type="ECO:0000313" key="3">
    <source>
        <dbReference type="Proteomes" id="UP000292702"/>
    </source>
</evidence>
<evidence type="ECO:0000256" key="1">
    <source>
        <dbReference type="SAM" id="MobiDB-lite"/>
    </source>
</evidence>
<gene>
    <name evidence="2" type="ORF">EIP91_006860</name>
</gene>
<feature type="compositionally biased region" description="Polar residues" evidence="1">
    <location>
        <begin position="176"/>
        <end position="186"/>
    </location>
</feature>
<sequence>MASSQHASSVVPKEIRQLPKSQEKDKRVYYSKREMAKLPARVIRHYAMRYQVSISLPVEEILNRLFANRKRIAQSRHANELRTTLLERRLHKKYEIPMIPGITKKVRESQKSLDVSFAVVWEAMPPTMRHKPMSPAEKALAIFISESCQQSSTGEQFGAGQQHVNKGAVLSHRAKATTSHRPSSAGSGPRSLRRMRGYANLAPVLSTIPE</sequence>
<proteinExistence type="predicted"/>
<protein>
    <submittedName>
        <fullName evidence="2">Uncharacterized protein</fullName>
    </submittedName>
</protein>
<organism evidence="2 3">
    <name type="scientific">Steccherinum ochraceum</name>
    <dbReference type="NCBI Taxonomy" id="92696"/>
    <lineage>
        <taxon>Eukaryota</taxon>
        <taxon>Fungi</taxon>
        <taxon>Dikarya</taxon>
        <taxon>Basidiomycota</taxon>
        <taxon>Agaricomycotina</taxon>
        <taxon>Agaricomycetes</taxon>
        <taxon>Polyporales</taxon>
        <taxon>Steccherinaceae</taxon>
        <taxon>Steccherinum</taxon>
    </lineage>
</organism>
<name>A0A4R0RTB2_9APHY</name>
<feature type="compositionally biased region" description="Basic and acidic residues" evidence="1">
    <location>
        <begin position="13"/>
        <end position="26"/>
    </location>
</feature>
<evidence type="ECO:0000313" key="2">
    <source>
        <dbReference type="EMBL" id="TCD69635.1"/>
    </source>
</evidence>
<dbReference type="AlphaFoldDB" id="A0A4R0RTB2"/>
<dbReference type="EMBL" id="RWJN01000037">
    <property type="protein sequence ID" value="TCD69635.1"/>
    <property type="molecule type" value="Genomic_DNA"/>
</dbReference>